<keyword evidence="6 7" id="KW-0326">Glycosidase</keyword>
<dbReference type="GO" id="GO:0031222">
    <property type="term" value="P:arabinan catabolic process"/>
    <property type="evidence" value="ECO:0007669"/>
    <property type="project" value="UniProtKB-UniPathway"/>
</dbReference>
<evidence type="ECO:0000256" key="4">
    <source>
        <dbReference type="ARBA" id="ARBA00012586"/>
    </source>
</evidence>
<dbReference type="EC" id="3.2.1.99" evidence="4 7"/>
<gene>
    <name evidence="11" type="ORF">UREG_03308</name>
</gene>
<evidence type="ECO:0000256" key="9">
    <source>
        <dbReference type="PIRSR" id="PIRSR606710-2"/>
    </source>
</evidence>
<dbReference type="Pfam" id="PF04616">
    <property type="entry name" value="Glyco_hydro_43"/>
    <property type="match status" value="1"/>
</dbReference>
<dbReference type="OrthoDB" id="195678at2759"/>
<evidence type="ECO:0000256" key="5">
    <source>
        <dbReference type="ARBA" id="ARBA00022801"/>
    </source>
</evidence>
<dbReference type="Gene3D" id="2.115.10.20">
    <property type="entry name" value="Glycosyl hydrolase domain, family 43"/>
    <property type="match status" value="1"/>
</dbReference>
<feature type="site" description="Important for catalytic activity, responsible for pKa modulation of the active site Glu and correct orientation of both the proton donor and substrate" evidence="9">
    <location>
        <position position="147"/>
    </location>
</feature>
<dbReference type="VEuPathDB" id="FungiDB:UREG_03308"/>
<evidence type="ECO:0000256" key="1">
    <source>
        <dbReference type="ARBA" id="ARBA00000375"/>
    </source>
</evidence>
<dbReference type="Proteomes" id="UP000002058">
    <property type="component" value="Unassembled WGS sequence"/>
</dbReference>
<dbReference type="PIRSF" id="PIRSF026534">
    <property type="entry name" value="Endo_alpha-L-arabinosidase"/>
    <property type="match status" value="1"/>
</dbReference>
<evidence type="ECO:0000313" key="12">
    <source>
        <dbReference type="Proteomes" id="UP000002058"/>
    </source>
</evidence>
<sequence>MHRDILSLLAATSLCSAVPPPEKPCNPPATYPLTHNSSAIAHDPDILKHEDYYYLLGSGPGIRFSRARSLNGPWEDLGAILDKPSIIPKGDRAKPWAPSSGSNDSAIGVATSKQMKPGSWTDHGALVHTGTGPGSQREPFKGSNAIDPQVFIDPKDGQAYLNYGSYFSGLWQVPLSDDLMSLKYPDKVDGRHLVNKPTGVEENSFITFKDGFYYLWFSYGQCCNFDPGNLPEDGKEYSIRVGRSKNVRGPFVDKCSRELTSGGGHVVYGSNHNKQVYAPGGQGVLPGDPQDILYYHCLNTSVGLEYLDAYMGWSYLEYVDGWPVATSDPV</sequence>
<keyword evidence="5 7" id="KW-0378">Hydrolase</keyword>
<dbReference type="InParanoid" id="C4JQ75"/>
<evidence type="ECO:0000256" key="8">
    <source>
        <dbReference type="PIRSR" id="PIRSR606710-1"/>
    </source>
</evidence>
<dbReference type="InterPro" id="IPR006710">
    <property type="entry name" value="Glyco_hydro_43"/>
</dbReference>
<dbReference type="SUPFAM" id="SSF75005">
    <property type="entry name" value="Arabinanase/levansucrase/invertase"/>
    <property type="match status" value="1"/>
</dbReference>
<feature type="active site" description="Proton acceptor" evidence="8">
    <location>
        <position position="43"/>
    </location>
</feature>
<keyword evidence="10" id="KW-0732">Signal</keyword>
<keyword evidence="12" id="KW-1185">Reference proteome</keyword>
<dbReference type="PANTHER" id="PTHR43301:SF5">
    <property type="entry name" value="ARABINAN ENDO-1,5-ALPHA-L-ARABINOSIDASE D-RELATED"/>
    <property type="match status" value="1"/>
</dbReference>
<dbReference type="STRING" id="336963.C4JQ75"/>
<evidence type="ECO:0000256" key="10">
    <source>
        <dbReference type="SAM" id="SignalP"/>
    </source>
</evidence>
<comment type="catalytic activity">
    <reaction evidence="1 7">
        <text>Endohydrolysis of (1-&gt;5)-alpha-arabinofuranosidic linkages in (1-&gt;5)-arabinans.</text>
        <dbReference type="EC" id="3.2.1.99"/>
    </reaction>
</comment>
<proteinExistence type="inferred from homology"/>
<evidence type="ECO:0000256" key="6">
    <source>
        <dbReference type="ARBA" id="ARBA00023295"/>
    </source>
</evidence>
<feature type="signal peptide" evidence="10">
    <location>
        <begin position="1"/>
        <end position="17"/>
    </location>
</feature>
<dbReference type="KEGG" id="ure:UREG_03308"/>
<accession>C4JQ75</accession>
<dbReference type="EMBL" id="CH476616">
    <property type="protein sequence ID" value="EEP78462.1"/>
    <property type="molecule type" value="Genomic_DNA"/>
</dbReference>
<dbReference type="GO" id="GO:0046558">
    <property type="term" value="F:arabinan endo-1,5-alpha-L-arabinosidase activity"/>
    <property type="evidence" value="ECO:0007669"/>
    <property type="project" value="UniProtKB-EC"/>
</dbReference>
<feature type="chain" id="PRO_5002939405" description="Arabinan endo-1,5-alpha-L-arabinosidase" evidence="10">
    <location>
        <begin position="18"/>
        <end position="330"/>
    </location>
</feature>
<dbReference type="InterPro" id="IPR016840">
    <property type="entry name" value="Glyco_hydro_43_endo_a_Ara-ase"/>
</dbReference>
<evidence type="ECO:0000256" key="7">
    <source>
        <dbReference type="PIRNR" id="PIRNR026534"/>
    </source>
</evidence>
<dbReference type="OMA" id="KAPWAPT"/>
<name>C4JQ75_UNCRE</name>
<organism evidence="11 12">
    <name type="scientific">Uncinocarpus reesii (strain UAMH 1704)</name>
    <dbReference type="NCBI Taxonomy" id="336963"/>
    <lineage>
        <taxon>Eukaryota</taxon>
        <taxon>Fungi</taxon>
        <taxon>Dikarya</taxon>
        <taxon>Ascomycota</taxon>
        <taxon>Pezizomycotina</taxon>
        <taxon>Eurotiomycetes</taxon>
        <taxon>Eurotiomycetidae</taxon>
        <taxon>Onygenales</taxon>
        <taxon>Onygenaceae</taxon>
        <taxon>Uncinocarpus</taxon>
    </lineage>
</organism>
<evidence type="ECO:0000256" key="2">
    <source>
        <dbReference type="ARBA" id="ARBA00004834"/>
    </source>
</evidence>
<dbReference type="HOGENOM" id="CLU_009397_5_0_1"/>
<feature type="active site" description="Proton donor" evidence="8">
    <location>
        <position position="202"/>
    </location>
</feature>
<reference evidence="12" key="1">
    <citation type="journal article" date="2009" name="Genome Res.">
        <title>Comparative genomic analyses of the human fungal pathogens Coccidioides and their relatives.</title>
        <authorList>
            <person name="Sharpton T.J."/>
            <person name="Stajich J.E."/>
            <person name="Rounsley S.D."/>
            <person name="Gardner M.J."/>
            <person name="Wortman J.R."/>
            <person name="Jordar V.S."/>
            <person name="Maiti R."/>
            <person name="Kodira C.D."/>
            <person name="Neafsey D.E."/>
            <person name="Zeng Q."/>
            <person name="Hung C.-Y."/>
            <person name="McMahan C."/>
            <person name="Muszewska A."/>
            <person name="Grynberg M."/>
            <person name="Mandel M.A."/>
            <person name="Kellner E.M."/>
            <person name="Barker B.M."/>
            <person name="Galgiani J.N."/>
            <person name="Orbach M.J."/>
            <person name="Kirkland T.N."/>
            <person name="Cole G.T."/>
            <person name="Henn M.R."/>
            <person name="Birren B.W."/>
            <person name="Taylor J.W."/>
        </authorList>
    </citation>
    <scope>NUCLEOTIDE SEQUENCE [LARGE SCALE GENOMIC DNA]</scope>
    <source>
        <strain evidence="12">UAMH 1704</strain>
    </source>
</reference>
<dbReference type="AlphaFoldDB" id="C4JQ75"/>
<evidence type="ECO:0000313" key="11">
    <source>
        <dbReference type="EMBL" id="EEP78462.1"/>
    </source>
</evidence>
<comment type="pathway">
    <text evidence="2 7">Glycan metabolism; L-arabinan degradation.</text>
</comment>
<dbReference type="GeneID" id="8442791"/>
<dbReference type="InterPro" id="IPR050727">
    <property type="entry name" value="GH43_arabinanases"/>
</dbReference>
<dbReference type="InterPro" id="IPR023296">
    <property type="entry name" value="Glyco_hydro_beta-prop_sf"/>
</dbReference>
<dbReference type="UniPathway" id="UPA00667"/>
<dbReference type="PANTHER" id="PTHR43301">
    <property type="entry name" value="ARABINAN ENDO-1,5-ALPHA-L-ARABINOSIDASE"/>
    <property type="match status" value="1"/>
</dbReference>
<evidence type="ECO:0000256" key="3">
    <source>
        <dbReference type="ARBA" id="ARBA00009865"/>
    </source>
</evidence>
<dbReference type="RefSeq" id="XP_002543791.1">
    <property type="nucleotide sequence ID" value="XM_002543745.1"/>
</dbReference>
<comment type="similarity">
    <text evidence="3 7">Belongs to the glycosyl hydrolase 43 family.</text>
</comment>
<protein>
    <recommendedName>
        <fullName evidence="4 7">Arabinan endo-1,5-alpha-L-arabinosidase</fullName>
        <ecNumber evidence="4 7">3.2.1.99</ecNumber>
    </recommendedName>
</protein>
<dbReference type="eggNOG" id="ENOG502RADR">
    <property type="taxonomic scope" value="Eukaryota"/>
</dbReference>